<dbReference type="PANTHER" id="PTHR43040:SF1">
    <property type="entry name" value="RIBONUCLEASE D"/>
    <property type="match status" value="1"/>
</dbReference>
<gene>
    <name evidence="2" type="ORF">BOTCAL_0630g00030</name>
</gene>
<proteinExistence type="predicted"/>
<evidence type="ECO:0000313" key="2">
    <source>
        <dbReference type="EMBL" id="TEY34373.1"/>
    </source>
</evidence>
<dbReference type="Proteomes" id="UP000297299">
    <property type="component" value="Unassembled WGS sequence"/>
</dbReference>
<dbReference type="GO" id="GO:0008408">
    <property type="term" value="F:3'-5' exonuclease activity"/>
    <property type="evidence" value="ECO:0007669"/>
    <property type="project" value="InterPro"/>
</dbReference>
<dbReference type="GO" id="GO:0006139">
    <property type="term" value="P:nucleobase-containing compound metabolic process"/>
    <property type="evidence" value="ECO:0007669"/>
    <property type="project" value="InterPro"/>
</dbReference>
<keyword evidence="3" id="KW-1185">Reference proteome</keyword>
<dbReference type="Gene3D" id="3.30.420.10">
    <property type="entry name" value="Ribonuclease H-like superfamily/Ribonuclease H"/>
    <property type="match status" value="1"/>
</dbReference>
<dbReference type="GO" id="GO:0003676">
    <property type="term" value="F:nucleic acid binding"/>
    <property type="evidence" value="ECO:0007669"/>
    <property type="project" value="InterPro"/>
</dbReference>
<name>A0A4Y8CI83_9HELO</name>
<comment type="caution">
    <text evidence="2">The sequence shown here is derived from an EMBL/GenBank/DDBJ whole genome shotgun (WGS) entry which is preliminary data.</text>
</comment>
<sequence length="471" mass="54539">MSTTWYVVFNEEFDENFGMGLDDESEQHSTSYNTYDLTELYDSNQNLSDDDNESIESFSSDCVPSLLSTSEEWLHYYTSDNSDEDKIEEEWETGVDLWVVSQDENNQWGQQSGPLIDWDLENSTEPVIKEPIFKTTMIDTTETFNEFLPILSQLMEDVPELACDCEGGKQFGRHGVLTFFSMTVLSRRETFIIDVSALLKLGIQVFEQENADGLSLKKVLGSKKYLQLWFDVRQDWDTLYHLFGVTPGRILDIQLLEFLSRTGSKYGILGLSRTMQYHGKAFMSSEELEAWLYEKEGGRQYFRGHKLGYAVLEEERPINETTKSYIAGDTDCMFQLYFCLKRKLRDWDKAMQIDIPEKAPEPLEDITGLSTTEQPMEAPVVLDSGLSIIKSQDVTEPAAPVEPQRRRNWLAFVEEQSLLRAELAMAPEYDPNDEELKYRPTKALLEILRQENDHERAIARRAKDIERGWFW</sequence>
<accession>A0A4Y8CI83</accession>
<evidence type="ECO:0000313" key="3">
    <source>
        <dbReference type="Proteomes" id="UP000297299"/>
    </source>
</evidence>
<dbReference type="EMBL" id="PHWZ01000627">
    <property type="protein sequence ID" value="TEY34373.1"/>
    <property type="molecule type" value="Genomic_DNA"/>
</dbReference>
<dbReference type="InterPro" id="IPR002562">
    <property type="entry name" value="3'-5'_exonuclease_dom"/>
</dbReference>
<dbReference type="AlphaFoldDB" id="A0A4Y8CI83"/>
<dbReference type="Pfam" id="PF01612">
    <property type="entry name" value="DNA_pol_A_exo1"/>
    <property type="match status" value="1"/>
</dbReference>
<reference evidence="2 3" key="1">
    <citation type="submission" date="2017-11" db="EMBL/GenBank/DDBJ databases">
        <title>Comparative genomics of Botrytis spp.</title>
        <authorList>
            <person name="Valero-Jimenez C.A."/>
            <person name="Tapia P."/>
            <person name="Veloso J."/>
            <person name="Silva-Moreno E."/>
            <person name="Staats M."/>
            <person name="Valdes J.H."/>
            <person name="Van Kan J.A.L."/>
        </authorList>
    </citation>
    <scope>NUCLEOTIDE SEQUENCE [LARGE SCALE GENOMIC DNA]</scope>
    <source>
        <strain evidence="2 3">MUCL2830</strain>
    </source>
</reference>
<dbReference type="InterPro" id="IPR036397">
    <property type="entry name" value="RNaseH_sf"/>
</dbReference>
<evidence type="ECO:0000259" key="1">
    <source>
        <dbReference type="Pfam" id="PF01612"/>
    </source>
</evidence>
<organism evidence="2 3">
    <name type="scientific">Botryotinia calthae</name>
    <dbReference type="NCBI Taxonomy" id="38488"/>
    <lineage>
        <taxon>Eukaryota</taxon>
        <taxon>Fungi</taxon>
        <taxon>Dikarya</taxon>
        <taxon>Ascomycota</taxon>
        <taxon>Pezizomycotina</taxon>
        <taxon>Leotiomycetes</taxon>
        <taxon>Helotiales</taxon>
        <taxon>Sclerotiniaceae</taxon>
        <taxon>Botryotinia</taxon>
    </lineage>
</organism>
<feature type="domain" description="3'-5' exonuclease" evidence="1">
    <location>
        <begin position="152"/>
        <end position="344"/>
    </location>
</feature>
<protein>
    <recommendedName>
        <fullName evidence="1">3'-5' exonuclease domain-containing protein</fullName>
    </recommendedName>
</protein>
<dbReference type="PANTHER" id="PTHR43040">
    <property type="entry name" value="RIBONUCLEASE D"/>
    <property type="match status" value="1"/>
</dbReference>
<dbReference type="InterPro" id="IPR012337">
    <property type="entry name" value="RNaseH-like_sf"/>
</dbReference>
<dbReference type="SUPFAM" id="SSF53098">
    <property type="entry name" value="Ribonuclease H-like"/>
    <property type="match status" value="1"/>
</dbReference>
<dbReference type="OrthoDB" id="428177at2759"/>